<evidence type="ECO:0000313" key="3">
    <source>
        <dbReference type="Proteomes" id="UP001295684"/>
    </source>
</evidence>
<feature type="region of interest" description="Disordered" evidence="1">
    <location>
        <begin position="509"/>
        <end position="541"/>
    </location>
</feature>
<accession>A0AAD1Y8Y9</accession>
<reference evidence="2" key="1">
    <citation type="submission" date="2023-07" db="EMBL/GenBank/DDBJ databases">
        <authorList>
            <consortium name="AG Swart"/>
            <person name="Singh M."/>
            <person name="Singh A."/>
            <person name="Seah K."/>
            <person name="Emmerich C."/>
        </authorList>
    </citation>
    <scope>NUCLEOTIDE SEQUENCE</scope>
    <source>
        <strain evidence="2">DP1</strain>
    </source>
</reference>
<organism evidence="2 3">
    <name type="scientific">Euplotes crassus</name>
    <dbReference type="NCBI Taxonomy" id="5936"/>
    <lineage>
        <taxon>Eukaryota</taxon>
        <taxon>Sar</taxon>
        <taxon>Alveolata</taxon>
        <taxon>Ciliophora</taxon>
        <taxon>Intramacronucleata</taxon>
        <taxon>Spirotrichea</taxon>
        <taxon>Hypotrichia</taxon>
        <taxon>Euplotida</taxon>
        <taxon>Euplotidae</taxon>
        <taxon>Moneuplotes</taxon>
    </lineage>
</organism>
<comment type="caution">
    <text evidence="2">The sequence shown here is derived from an EMBL/GenBank/DDBJ whole genome shotgun (WGS) entry which is preliminary data.</text>
</comment>
<name>A0AAD1Y8Y9_EUPCR</name>
<sequence length="687" mass="80537">MKMNLIINRIKKPLSSSKQMQRRILNSFESEVLSKPSGRNTGTLVSKIEQTLSDMIMIIYRNRCFQDSYIEIFFMLFTKTMILESIRFKKKHLYRSALTALDSVQPLTPKFLNSKKPDTIHYLTKMYLIYQSLHFSLQEYDKALSFGRKGLEMASKELSLRFKKKREDGYNNKAKMYKVQRMFETIALLFYDMSFIFEGLKDFHRMETCLINGRWFADHFLKDKNDIKKSICFILKMCQDKYSSNIIVEKQKKRLEKKNHDGTEIKNFSRAASLRKSISNESKNEYYPRSKGPQKGREPSKFFMNSLKAVSSSSTNFSPKQRPKSARFGKVAKDSDKTIKLMHIFQENRMNESGNELIKSMMNNSLYSIGAITHNFENASRNTKFKPSKFAHTEVSAHLMMARKSSVFSDKSPKAPKRSNSKPISKKTNVLIPPDVLIRSKICETLKIDEKQLTTSRIKVGVESQEASKKFMRYAHKYHKELAFLKDDLRQRKKESMLEHYNPALKRVLSQPATKINPAGYTKERRTENNSTSARATHKEHLKLSKEIKQCSLYHKKKAEYDLLVKKRKNMLKEMDKTRKAKKAKLINMAKIKKNPVRDVKFNQIYNQVIEQYPTLEKNYLDGKKEEVERRKMISKADDIKKTKNDEFHEMIMDLQKEIAFMQPSGHTSRLKTLHSYKKKRFTSKSP</sequence>
<feature type="compositionally biased region" description="Basic residues" evidence="1">
    <location>
        <begin position="669"/>
        <end position="687"/>
    </location>
</feature>
<dbReference type="AlphaFoldDB" id="A0AAD1Y8Y9"/>
<feature type="region of interest" description="Disordered" evidence="1">
    <location>
        <begin position="665"/>
        <end position="687"/>
    </location>
</feature>
<feature type="region of interest" description="Disordered" evidence="1">
    <location>
        <begin position="281"/>
        <end position="300"/>
    </location>
</feature>
<keyword evidence="3" id="KW-1185">Reference proteome</keyword>
<evidence type="ECO:0000256" key="1">
    <source>
        <dbReference type="SAM" id="MobiDB-lite"/>
    </source>
</evidence>
<dbReference type="Proteomes" id="UP001295684">
    <property type="component" value="Unassembled WGS sequence"/>
</dbReference>
<dbReference type="EMBL" id="CAMPGE010029874">
    <property type="protein sequence ID" value="CAI2387358.1"/>
    <property type="molecule type" value="Genomic_DNA"/>
</dbReference>
<proteinExistence type="predicted"/>
<evidence type="ECO:0000313" key="2">
    <source>
        <dbReference type="EMBL" id="CAI2387358.1"/>
    </source>
</evidence>
<feature type="region of interest" description="Disordered" evidence="1">
    <location>
        <begin position="406"/>
        <end position="427"/>
    </location>
</feature>
<protein>
    <submittedName>
        <fullName evidence="2">Uncharacterized protein</fullName>
    </submittedName>
</protein>
<gene>
    <name evidence="2" type="ORF">ECRASSUSDP1_LOCUS28988</name>
</gene>
<feature type="region of interest" description="Disordered" evidence="1">
    <location>
        <begin position="312"/>
        <end position="331"/>
    </location>
</feature>